<evidence type="ECO:0000313" key="2">
    <source>
        <dbReference type="EMBL" id="KAK3294477.1"/>
    </source>
</evidence>
<comment type="caution">
    <text evidence="2">The sequence shown here is derived from an EMBL/GenBank/DDBJ whole genome shotgun (WGS) entry which is preliminary data.</text>
</comment>
<organism evidence="2 3">
    <name type="scientific">Chaetomium fimeti</name>
    <dbReference type="NCBI Taxonomy" id="1854472"/>
    <lineage>
        <taxon>Eukaryota</taxon>
        <taxon>Fungi</taxon>
        <taxon>Dikarya</taxon>
        <taxon>Ascomycota</taxon>
        <taxon>Pezizomycotina</taxon>
        <taxon>Sordariomycetes</taxon>
        <taxon>Sordariomycetidae</taxon>
        <taxon>Sordariales</taxon>
        <taxon>Chaetomiaceae</taxon>
        <taxon>Chaetomium</taxon>
    </lineage>
</organism>
<name>A0AAE0HDM8_9PEZI</name>
<accession>A0AAE0HDM8</accession>
<proteinExistence type="predicted"/>
<feature type="region of interest" description="Disordered" evidence="1">
    <location>
        <begin position="129"/>
        <end position="160"/>
    </location>
</feature>
<dbReference type="GeneID" id="87841048"/>
<dbReference type="Proteomes" id="UP001278766">
    <property type="component" value="Unassembled WGS sequence"/>
</dbReference>
<protein>
    <submittedName>
        <fullName evidence="2">Uncharacterized protein</fullName>
    </submittedName>
</protein>
<gene>
    <name evidence="2" type="ORF">B0H64DRAFT_400826</name>
</gene>
<reference evidence="2" key="2">
    <citation type="submission" date="2023-06" db="EMBL/GenBank/DDBJ databases">
        <authorList>
            <consortium name="Lawrence Berkeley National Laboratory"/>
            <person name="Haridas S."/>
            <person name="Hensen N."/>
            <person name="Bonometti L."/>
            <person name="Westerberg I."/>
            <person name="Brannstrom I.O."/>
            <person name="Guillou S."/>
            <person name="Cros-Aarteil S."/>
            <person name="Calhoun S."/>
            <person name="Kuo A."/>
            <person name="Mondo S."/>
            <person name="Pangilinan J."/>
            <person name="Riley R."/>
            <person name="Labutti K."/>
            <person name="Andreopoulos B."/>
            <person name="Lipzen A."/>
            <person name="Chen C."/>
            <person name="Yanf M."/>
            <person name="Daum C."/>
            <person name="Ng V."/>
            <person name="Clum A."/>
            <person name="Steindorff A."/>
            <person name="Ohm R."/>
            <person name="Martin F."/>
            <person name="Silar P."/>
            <person name="Natvig D."/>
            <person name="Lalanne C."/>
            <person name="Gautier V."/>
            <person name="Ament-Velasquez S.L."/>
            <person name="Kruys A."/>
            <person name="Hutchinson M.I."/>
            <person name="Powell A.J."/>
            <person name="Barry K."/>
            <person name="Miller A.N."/>
            <person name="Grigoriev I.V."/>
            <person name="Debuchy R."/>
            <person name="Gladieux P."/>
            <person name="Thoren M.H."/>
            <person name="Johannesson H."/>
        </authorList>
    </citation>
    <scope>NUCLEOTIDE SEQUENCE</scope>
    <source>
        <strain evidence="2">CBS 168.71</strain>
    </source>
</reference>
<dbReference type="AlphaFoldDB" id="A0AAE0HDM8"/>
<dbReference type="EMBL" id="JAUEPN010000005">
    <property type="protein sequence ID" value="KAK3294477.1"/>
    <property type="molecule type" value="Genomic_DNA"/>
</dbReference>
<dbReference type="RefSeq" id="XP_062657991.1">
    <property type="nucleotide sequence ID" value="XM_062804100.1"/>
</dbReference>
<sequence length="160" mass="18029">MFKLGEDSAMLGFYISFEPRRLYLEFRTDTQAEEYLKQIKQRSVYKANSLDGEQQGRVCSLRLPSRIVSASVWGSEIYLTFNDKTFASDWVNGLLVWVFRKNQDGTKSETDVCLYSAATTKQLNKALGISEHGRARPTTNNNRGVPHRVPESAITSAPGT</sequence>
<evidence type="ECO:0000313" key="3">
    <source>
        <dbReference type="Proteomes" id="UP001278766"/>
    </source>
</evidence>
<reference evidence="2" key="1">
    <citation type="journal article" date="2023" name="Mol. Phylogenet. Evol.">
        <title>Genome-scale phylogeny and comparative genomics of the fungal order Sordariales.</title>
        <authorList>
            <person name="Hensen N."/>
            <person name="Bonometti L."/>
            <person name="Westerberg I."/>
            <person name="Brannstrom I.O."/>
            <person name="Guillou S."/>
            <person name="Cros-Aarteil S."/>
            <person name="Calhoun S."/>
            <person name="Haridas S."/>
            <person name="Kuo A."/>
            <person name="Mondo S."/>
            <person name="Pangilinan J."/>
            <person name="Riley R."/>
            <person name="LaButti K."/>
            <person name="Andreopoulos B."/>
            <person name="Lipzen A."/>
            <person name="Chen C."/>
            <person name="Yan M."/>
            <person name="Daum C."/>
            <person name="Ng V."/>
            <person name="Clum A."/>
            <person name="Steindorff A."/>
            <person name="Ohm R.A."/>
            <person name="Martin F."/>
            <person name="Silar P."/>
            <person name="Natvig D.O."/>
            <person name="Lalanne C."/>
            <person name="Gautier V."/>
            <person name="Ament-Velasquez S.L."/>
            <person name="Kruys A."/>
            <person name="Hutchinson M.I."/>
            <person name="Powell A.J."/>
            <person name="Barry K."/>
            <person name="Miller A.N."/>
            <person name="Grigoriev I.V."/>
            <person name="Debuchy R."/>
            <person name="Gladieux P."/>
            <person name="Hiltunen Thoren M."/>
            <person name="Johannesson H."/>
        </authorList>
    </citation>
    <scope>NUCLEOTIDE SEQUENCE</scope>
    <source>
        <strain evidence="2">CBS 168.71</strain>
    </source>
</reference>
<evidence type="ECO:0000256" key="1">
    <source>
        <dbReference type="SAM" id="MobiDB-lite"/>
    </source>
</evidence>
<keyword evidence="3" id="KW-1185">Reference proteome</keyword>